<organism evidence="1 2">
    <name type="scientific">Larimichthys crocea</name>
    <name type="common">Large yellow croaker</name>
    <name type="synonym">Pseudosciaena crocea</name>
    <dbReference type="NCBI Taxonomy" id="215358"/>
    <lineage>
        <taxon>Eukaryota</taxon>
        <taxon>Metazoa</taxon>
        <taxon>Chordata</taxon>
        <taxon>Craniata</taxon>
        <taxon>Vertebrata</taxon>
        <taxon>Euteleostomi</taxon>
        <taxon>Actinopterygii</taxon>
        <taxon>Neopterygii</taxon>
        <taxon>Teleostei</taxon>
        <taxon>Neoteleostei</taxon>
        <taxon>Acanthomorphata</taxon>
        <taxon>Eupercaria</taxon>
        <taxon>Sciaenidae</taxon>
        <taxon>Larimichthys</taxon>
    </lineage>
</organism>
<proteinExistence type="predicted"/>
<gene>
    <name evidence="1" type="ORF">E3U43_014785</name>
</gene>
<comment type="caution">
    <text evidence="1">The sequence shown here is derived from an EMBL/GenBank/DDBJ whole genome shotgun (WGS) entry which is preliminary data.</text>
</comment>
<evidence type="ECO:0000313" key="1">
    <source>
        <dbReference type="EMBL" id="TMS09238.1"/>
    </source>
</evidence>
<dbReference type="Proteomes" id="UP000793456">
    <property type="component" value="Chromosome XVI"/>
</dbReference>
<accession>A0ACD3QQ44</accession>
<dbReference type="EMBL" id="CM011689">
    <property type="protein sequence ID" value="TMS09238.1"/>
    <property type="molecule type" value="Genomic_DNA"/>
</dbReference>
<evidence type="ECO:0000313" key="2">
    <source>
        <dbReference type="Proteomes" id="UP000793456"/>
    </source>
</evidence>
<reference evidence="1" key="1">
    <citation type="submission" date="2018-11" db="EMBL/GenBank/DDBJ databases">
        <title>The sequence and de novo assembly of Larimichthys crocea genome using PacBio and Hi-C technologies.</title>
        <authorList>
            <person name="Xu P."/>
            <person name="Chen B."/>
            <person name="Zhou Z."/>
            <person name="Ke Q."/>
            <person name="Wu Y."/>
            <person name="Bai H."/>
            <person name="Pu F."/>
        </authorList>
    </citation>
    <scope>NUCLEOTIDE SEQUENCE</scope>
    <source>
        <tissue evidence="1">Muscle</tissue>
    </source>
</reference>
<sequence length="577" mass="62550">MKSLQFRSIAPKAPAVVPSPSPAVLSRQPPSALPEATTASSPKSIIVPTQNYALMQIAGQDGTFSLVALPPSVSSQTPQQQQQQTQSIQKNLKLPIPRYQPVRSKGTTDKVKSPPPAAARVKTASKVTVTTQSKSVMCGPSMPMKTKHTKETIVPKEEPSEQVIMIDPASSDISVTALLPDNAVLYQGSQLERAPDGSEQPATTGLIQNLQYPHPAVKSSPGKSLEENQTTVRLCQSKPTAAQPQSSITVLSPAIFSKAVQIIPSPPKGKLPILPYSKMKSTFIPAANLGSLSPEKKGFSRPTGLTSPLDPTSKTLETAEILGHNQMPNSTLQPQAKTTLMPVLGTLQKPPGKKRGRKRKTMEDILAFEARKKRSLSFFRRRVPEKPPVVVPGSKQKEVDISKKYRSIRPKPMLVMETVPQLVSLPAITPDGQEQELVLGHQLPTTATTKPLDSPPQPAPVTLHLRGASHSRVFIGSRPLHRCPTCSRCFQFKHHLQSHMNSHTNSRPYCLPSLPQSICSLWQPEHPHEASPLRGTSTSCSRLRVLREGLRICGGILQSSERGPQSGVDRGALNQPS</sequence>
<keyword evidence="2" id="KW-1185">Reference proteome</keyword>
<protein>
    <submittedName>
        <fullName evidence="1">Uncharacterized protein</fullName>
    </submittedName>
</protein>
<name>A0ACD3QQ44_LARCR</name>